<feature type="binding site" evidence="5">
    <location>
        <position position="55"/>
    </location>
    <ligand>
        <name>pyruvate</name>
        <dbReference type="ChEBI" id="CHEBI:15361"/>
    </ligand>
</feature>
<dbReference type="PIRSF" id="PIRSF001365">
    <property type="entry name" value="DHDPS"/>
    <property type="match status" value="1"/>
</dbReference>
<name>A0A518DEA4_9BACT</name>
<dbReference type="InterPro" id="IPR002220">
    <property type="entry name" value="DapA-like"/>
</dbReference>
<dbReference type="PANTHER" id="PTHR42849:SF1">
    <property type="entry name" value="N-ACETYLNEURAMINATE LYASE"/>
    <property type="match status" value="1"/>
</dbReference>
<organism evidence="6 7">
    <name type="scientific">Pirellulimonas nuda</name>
    <dbReference type="NCBI Taxonomy" id="2528009"/>
    <lineage>
        <taxon>Bacteria</taxon>
        <taxon>Pseudomonadati</taxon>
        <taxon>Planctomycetota</taxon>
        <taxon>Planctomycetia</taxon>
        <taxon>Pirellulales</taxon>
        <taxon>Lacipirellulaceae</taxon>
        <taxon>Pirellulimonas</taxon>
    </lineage>
</organism>
<evidence type="ECO:0000256" key="2">
    <source>
        <dbReference type="ARBA" id="ARBA00023270"/>
    </source>
</evidence>
<evidence type="ECO:0000256" key="5">
    <source>
        <dbReference type="PIRSR" id="PIRSR001365-2"/>
    </source>
</evidence>
<dbReference type="PRINTS" id="PR00146">
    <property type="entry name" value="DHPICSNTHASE"/>
</dbReference>
<feature type="active site" description="Proton donor/acceptor" evidence="4">
    <location>
        <position position="143"/>
    </location>
</feature>
<dbReference type="RefSeq" id="WP_145287045.1">
    <property type="nucleotide sequence ID" value="NZ_CP036291.1"/>
</dbReference>
<keyword evidence="2" id="KW-0704">Schiff base</keyword>
<dbReference type="GO" id="GO:0008747">
    <property type="term" value="F:N-acetylneuraminate lyase activity"/>
    <property type="evidence" value="ECO:0007669"/>
    <property type="project" value="TreeGrafter"/>
</dbReference>
<dbReference type="KEGG" id="pnd:Pla175_32060"/>
<evidence type="ECO:0000256" key="4">
    <source>
        <dbReference type="PIRSR" id="PIRSR001365-1"/>
    </source>
</evidence>
<dbReference type="InterPro" id="IPR013785">
    <property type="entry name" value="Aldolase_TIM"/>
</dbReference>
<evidence type="ECO:0000256" key="3">
    <source>
        <dbReference type="PIRNR" id="PIRNR001365"/>
    </source>
</evidence>
<dbReference type="Pfam" id="PF00701">
    <property type="entry name" value="DHDPS"/>
    <property type="match status" value="1"/>
</dbReference>
<dbReference type="PANTHER" id="PTHR42849">
    <property type="entry name" value="N-ACETYLNEURAMINATE LYASE"/>
    <property type="match status" value="1"/>
</dbReference>
<dbReference type="Gene3D" id="3.20.20.70">
    <property type="entry name" value="Aldolase class I"/>
    <property type="match status" value="1"/>
</dbReference>
<reference evidence="6 7" key="1">
    <citation type="submission" date="2019-02" db="EMBL/GenBank/DDBJ databases">
        <title>Deep-cultivation of Planctomycetes and their phenomic and genomic characterization uncovers novel biology.</title>
        <authorList>
            <person name="Wiegand S."/>
            <person name="Jogler M."/>
            <person name="Boedeker C."/>
            <person name="Pinto D."/>
            <person name="Vollmers J."/>
            <person name="Rivas-Marin E."/>
            <person name="Kohn T."/>
            <person name="Peeters S.H."/>
            <person name="Heuer A."/>
            <person name="Rast P."/>
            <person name="Oberbeckmann S."/>
            <person name="Bunk B."/>
            <person name="Jeske O."/>
            <person name="Meyerdierks A."/>
            <person name="Storesund J.E."/>
            <person name="Kallscheuer N."/>
            <person name="Luecker S."/>
            <person name="Lage O.M."/>
            <person name="Pohl T."/>
            <person name="Merkel B.J."/>
            <person name="Hornburger P."/>
            <person name="Mueller R.-W."/>
            <person name="Bruemmer F."/>
            <person name="Labrenz M."/>
            <person name="Spormann A.M."/>
            <person name="Op den Camp H."/>
            <person name="Overmann J."/>
            <person name="Amann R."/>
            <person name="Jetten M.S.M."/>
            <person name="Mascher T."/>
            <person name="Medema M.H."/>
            <person name="Devos D.P."/>
            <person name="Kaster A.-K."/>
            <person name="Ovreas L."/>
            <person name="Rohde M."/>
            <person name="Galperin M.Y."/>
            <person name="Jogler C."/>
        </authorList>
    </citation>
    <scope>NUCLEOTIDE SEQUENCE [LARGE SCALE GENOMIC DNA]</scope>
    <source>
        <strain evidence="6 7">Pla175</strain>
    </source>
</reference>
<dbReference type="GO" id="GO:0005829">
    <property type="term" value="C:cytosol"/>
    <property type="evidence" value="ECO:0007669"/>
    <property type="project" value="TreeGrafter"/>
</dbReference>
<dbReference type="PROSITE" id="PS00666">
    <property type="entry name" value="DHDPS_2"/>
    <property type="match status" value="1"/>
</dbReference>
<sequence length="316" mass="33140">MPQSSPTLPRPLTGIVPPLLTPLADRDQIDAAGLQRLIEHVLAGGVSGLFLLGTTGEAVSLSPAARRELVRLAIGYVDGRVPVLVGVTDNSVAETIAMAQHAAQAGAAAVVATTPFFIPLEQHELASYIRAVVAECPLPLFLYNMPRLTKTWFETDTVAELMEIESIVGLKDSSGDLRYLATVCKLARRRADWSVLVGPEDLLVEAVGLGAHGCVGGGGNVWPRLLVDLYRAAAAGDEPLTRALQARHAALCEVFSSGGYAAGAIRGIKCAAELVGLCSGRMAEPLAPCTAAQREQVERVLNDAGLLSPRPIAAAD</sequence>
<evidence type="ECO:0000313" key="6">
    <source>
        <dbReference type="EMBL" id="QDU89810.1"/>
    </source>
</evidence>
<dbReference type="AlphaFoldDB" id="A0A518DEA4"/>
<comment type="similarity">
    <text evidence="3">Belongs to the DapA family.</text>
</comment>
<accession>A0A518DEA4</accession>
<feature type="binding site" evidence="5">
    <location>
        <position position="215"/>
    </location>
    <ligand>
        <name>pyruvate</name>
        <dbReference type="ChEBI" id="CHEBI:15361"/>
    </ligand>
</feature>
<keyword evidence="1 3" id="KW-0456">Lyase</keyword>
<evidence type="ECO:0000313" key="7">
    <source>
        <dbReference type="Proteomes" id="UP000317429"/>
    </source>
</evidence>
<keyword evidence="7" id="KW-1185">Reference proteome</keyword>
<proteinExistence type="inferred from homology"/>
<dbReference type="OrthoDB" id="9782828at2"/>
<dbReference type="SUPFAM" id="SSF51569">
    <property type="entry name" value="Aldolase"/>
    <property type="match status" value="1"/>
</dbReference>
<dbReference type="EMBL" id="CP036291">
    <property type="protein sequence ID" value="QDU89810.1"/>
    <property type="molecule type" value="Genomic_DNA"/>
</dbReference>
<dbReference type="Proteomes" id="UP000317429">
    <property type="component" value="Chromosome"/>
</dbReference>
<feature type="active site" description="Schiff-base intermediate with substrate" evidence="4">
    <location>
        <position position="171"/>
    </location>
</feature>
<dbReference type="CDD" id="cd00408">
    <property type="entry name" value="DHDPS-like"/>
    <property type="match status" value="1"/>
</dbReference>
<dbReference type="SMART" id="SM01130">
    <property type="entry name" value="DHDPS"/>
    <property type="match status" value="1"/>
</dbReference>
<dbReference type="InterPro" id="IPR020625">
    <property type="entry name" value="Schiff_base-form_aldolases_AS"/>
</dbReference>
<dbReference type="GO" id="GO:0019262">
    <property type="term" value="P:N-acetylneuraminate catabolic process"/>
    <property type="evidence" value="ECO:0007669"/>
    <property type="project" value="TreeGrafter"/>
</dbReference>
<evidence type="ECO:0000256" key="1">
    <source>
        <dbReference type="ARBA" id="ARBA00023239"/>
    </source>
</evidence>
<dbReference type="EC" id="4.1.2.-" evidence="6"/>
<gene>
    <name evidence="6" type="primary">yagE_1</name>
    <name evidence="6" type="ORF">Pla175_32060</name>
</gene>
<protein>
    <submittedName>
        <fullName evidence="6">Putative 2-keto-3-deoxy-galactonate aldolase YagE</fullName>
        <ecNumber evidence="6">4.1.2.-</ecNumber>
    </submittedName>
</protein>